<dbReference type="Pfam" id="PF00293">
    <property type="entry name" value="NUDIX"/>
    <property type="match status" value="1"/>
</dbReference>
<evidence type="ECO:0000259" key="7">
    <source>
        <dbReference type="PROSITE" id="PS51462"/>
    </source>
</evidence>
<keyword evidence="3" id="KW-0479">Metal-binding</keyword>
<dbReference type="InterPro" id="IPR000086">
    <property type="entry name" value="NUDIX_hydrolase_dom"/>
</dbReference>
<keyword evidence="9" id="KW-1185">Reference proteome</keyword>
<evidence type="ECO:0000313" key="9">
    <source>
        <dbReference type="Proteomes" id="UP000516117"/>
    </source>
</evidence>
<dbReference type="GO" id="GO:0010945">
    <property type="term" value="F:coenzyme A diphosphatase activity"/>
    <property type="evidence" value="ECO:0007669"/>
    <property type="project" value="InterPro"/>
</dbReference>
<comment type="cofactor">
    <cofactor evidence="1">
        <name>Mn(2+)</name>
        <dbReference type="ChEBI" id="CHEBI:29035"/>
    </cofactor>
</comment>
<dbReference type="PANTHER" id="PTHR12992">
    <property type="entry name" value="NUDIX HYDROLASE"/>
    <property type="match status" value="1"/>
</dbReference>
<dbReference type="InterPro" id="IPR015797">
    <property type="entry name" value="NUDIX_hydrolase-like_dom_sf"/>
</dbReference>
<evidence type="ECO:0000256" key="1">
    <source>
        <dbReference type="ARBA" id="ARBA00001936"/>
    </source>
</evidence>
<evidence type="ECO:0000256" key="4">
    <source>
        <dbReference type="ARBA" id="ARBA00022801"/>
    </source>
</evidence>
<evidence type="ECO:0000256" key="2">
    <source>
        <dbReference type="ARBA" id="ARBA00001946"/>
    </source>
</evidence>
<proteinExistence type="predicted"/>
<dbReference type="RefSeq" id="WP_187721018.1">
    <property type="nucleotide sequence ID" value="NZ_BAABBL010000017.1"/>
</dbReference>
<dbReference type="InterPro" id="IPR045121">
    <property type="entry name" value="CoAse"/>
</dbReference>
<dbReference type="GO" id="GO:0046872">
    <property type="term" value="F:metal ion binding"/>
    <property type="evidence" value="ECO:0007669"/>
    <property type="project" value="UniProtKB-KW"/>
</dbReference>
<evidence type="ECO:0000256" key="3">
    <source>
        <dbReference type="ARBA" id="ARBA00022723"/>
    </source>
</evidence>
<dbReference type="Gene3D" id="3.90.79.10">
    <property type="entry name" value="Nucleoside Triphosphate Pyrophosphohydrolase"/>
    <property type="match status" value="1"/>
</dbReference>
<evidence type="ECO:0000256" key="6">
    <source>
        <dbReference type="ARBA" id="ARBA00023211"/>
    </source>
</evidence>
<protein>
    <submittedName>
        <fullName evidence="8">CoA pyrophosphatase</fullName>
    </submittedName>
</protein>
<name>A0A7H0H5T2_9ACTN</name>
<organism evidence="8 9">
    <name type="scientific">Tessaracoccus defluvii</name>
    <dbReference type="NCBI Taxonomy" id="1285901"/>
    <lineage>
        <taxon>Bacteria</taxon>
        <taxon>Bacillati</taxon>
        <taxon>Actinomycetota</taxon>
        <taxon>Actinomycetes</taxon>
        <taxon>Propionibacteriales</taxon>
        <taxon>Propionibacteriaceae</taxon>
        <taxon>Tessaracoccus</taxon>
    </lineage>
</organism>
<dbReference type="EMBL" id="CP060789">
    <property type="protein sequence ID" value="QNP55898.1"/>
    <property type="molecule type" value="Genomic_DNA"/>
</dbReference>
<dbReference type="PROSITE" id="PS51462">
    <property type="entry name" value="NUDIX"/>
    <property type="match status" value="1"/>
</dbReference>
<dbReference type="Proteomes" id="UP000516117">
    <property type="component" value="Chromosome"/>
</dbReference>
<evidence type="ECO:0000313" key="8">
    <source>
        <dbReference type="EMBL" id="QNP55898.1"/>
    </source>
</evidence>
<feature type="domain" description="Nudix hydrolase" evidence="7">
    <location>
        <begin position="31"/>
        <end position="170"/>
    </location>
</feature>
<dbReference type="SUPFAM" id="SSF55811">
    <property type="entry name" value="Nudix"/>
    <property type="match status" value="1"/>
</dbReference>
<gene>
    <name evidence="8" type="ORF">H9L22_17660</name>
</gene>
<dbReference type="KEGG" id="tdf:H9L22_17660"/>
<dbReference type="PANTHER" id="PTHR12992:SF11">
    <property type="entry name" value="MITOCHONDRIAL COENZYME A DIPHOSPHATASE NUDT8"/>
    <property type="match status" value="1"/>
</dbReference>
<sequence>MRHPEVFAPLLTALAAAPDGRHLGALRAPRGERSAAVLMLFTDEPDPALTFVTRAETLRHHAGQVALPGGAVDDDDVDVVHTALREAQEEIGLPPAAVTPIGSLPALWVPKSRFDVTTVLGVWDGAHDLRPMDPGETGAVHRYRVSELASAETRRMSRHPSGFVGPAFVLGGDFIWGLTALLVDWTLELGGWALPWNTSDEVPIPARFLND</sequence>
<accession>A0A7H0H5T2</accession>
<keyword evidence="4" id="KW-0378">Hydrolase</keyword>
<keyword evidence="5" id="KW-0460">Magnesium</keyword>
<comment type="cofactor">
    <cofactor evidence="2">
        <name>Mg(2+)</name>
        <dbReference type="ChEBI" id="CHEBI:18420"/>
    </cofactor>
</comment>
<keyword evidence="6" id="KW-0464">Manganese</keyword>
<dbReference type="CDD" id="cd03426">
    <property type="entry name" value="NUDIX_CoAse_Nudt7"/>
    <property type="match status" value="1"/>
</dbReference>
<evidence type="ECO:0000256" key="5">
    <source>
        <dbReference type="ARBA" id="ARBA00022842"/>
    </source>
</evidence>
<reference evidence="8 9" key="1">
    <citation type="submission" date="2020-08" db="EMBL/GenBank/DDBJ databases">
        <title>Genome sequence of Tessaracoccus defluvii JCM 17540T.</title>
        <authorList>
            <person name="Hyun D.-W."/>
            <person name="Bae J.-W."/>
        </authorList>
    </citation>
    <scope>NUCLEOTIDE SEQUENCE [LARGE SCALE GENOMIC DNA]</scope>
    <source>
        <strain evidence="8 9">JCM 17540</strain>
    </source>
</reference>
<dbReference type="AlphaFoldDB" id="A0A7H0H5T2"/>